<dbReference type="GO" id="GO:0005737">
    <property type="term" value="C:cytoplasm"/>
    <property type="evidence" value="ECO:0007669"/>
    <property type="project" value="UniProtKB-SubCell"/>
</dbReference>
<name>A0A4Z0V346_9BACT</name>
<evidence type="ECO:0000256" key="3">
    <source>
        <dbReference type="ARBA" id="ARBA00023080"/>
    </source>
</evidence>
<keyword evidence="6" id="KW-1185">Reference proteome</keyword>
<dbReference type="AlphaFoldDB" id="A0A4Z0V346"/>
<dbReference type="SUPFAM" id="SSF52972">
    <property type="entry name" value="ITPase-like"/>
    <property type="match status" value="1"/>
</dbReference>
<feature type="site" description="Important for substrate specificity" evidence="4">
    <location>
        <position position="81"/>
    </location>
</feature>
<feature type="site" description="Important for substrate specificity" evidence="4">
    <location>
        <position position="163"/>
    </location>
</feature>
<dbReference type="Gene3D" id="3.90.950.10">
    <property type="match status" value="1"/>
</dbReference>
<comment type="caution">
    <text evidence="4">Lacks conserved residue(s) required for the propagation of feature annotation.</text>
</comment>
<comment type="subcellular location">
    <subcellularLocation>
        <location evidence="4">Cytoplasm</location>
    </subcellularLocation>
</comment>
<dbReference type="Proteomes" id="UP000297635">
    <property type="component" value="Unassembled WGS sequence"/>
</dbReference>
<dbReference type="HAMAP" id="MF_00528">
    <property type="entry name" value="Maf"/>
    <property type="match status" value="1"/>
</dbReference>
<evidence type="ECO:0000313" key="5">
    <source>
        <dbReference type="EMBL" id="TGG36288.1"/>
    </source>
</evidence>
<keyword evidence="3 4" id="KW-0546">Nucleotide metabolism</keyword>
<comment type="catalytic activity">
    <reaction evidence="4">
        <text>dTTP + H2O = dTMP + diphosphate + H(+)</text>
        <dbReference type="Rhea" id="RHEA:28534"/>
        <dbReference type="ChEBI" id="CHEBI:15377"/>
        <dbReference type="ChEBI" id="CHEBI:15378"/>
        <dbReference type="ChEBI" id="CHEBI:33019"/>
        <dbReference type="ChEBI" id="CHEBI:37568"/>
        <dbReference type="ChEBI" id="CHEBI:63528"/>
        <dbReference type="EC" id="3.6.1.9"/>
    </reaction>
</comment>
<dbReference type="EMBL" id="SJSA01000002">
    <property type="protein sequence ID" value="TGG36288.1"/>
    <property type="molecule type" value="Genomic_DNA"/>
</dbReference>
<dbReference type="RefSeq" id="WP_135472027.1">
    <property type="nucleotide sequence ID" value="NZ_CASJDB010000030.1"/>
</dbReference>
<dbReference type="PIRSF" id="PIRSF006305">
    <property type="entry name" value="Maf"/>
    <property type="match status" value="1"/>
</dbReference>
<feature type="active site" description="Proton acceptor" evidence="4">
    <location>
        <position position="80"/>
    </location>
</feature>
<evidence type="ECO:0000256" key="2">
    <source>
        <dbReference type="ARBA" id="ARBA00022801"/>
    </source>
</evidence>
<dbReference type="InterPro" id="IPR003697">
    <property type="entry name" value="Maf-like"/>
</dbReference>
<keyword evidence="2 4" id="KW-0378">Hydrolase</keyword>
<reference evidence="5 6" key="1">
    <citation type="submission" date="2019-02" db="EMBL/GenBank/DDBJ databases">
        <title>Isolation and identification of novel species under the genus Muribaculum.</title>
        <authorList>
            <person name="Miyake S."/>
            <person name="Ding Y."/>
            <person name="Low A."/>
            <person name="Soh M."/>
            <person name="Seedorf H."/>
        </authorList>
    </citation>
    <scope>NUCLEOTIDE SEQUENCE [LARGE SCALE GENOMIC DNA]</scope>
    <source>
        <strain evidence="5 6">TLL-A3</strain>
    </source>
</reference>
<dbReference type="EC" id="3.6.1.9" evidence="4"/>
<evidence type="ECO:0000313" key="6">
    <source>
        <dbReference type="Proteomes" id="UP000297635"/>
    </source>
</evidence>
<organism evidence="5 6">
    <name type="scientific">Duncaniella freteri</name>
    <dbReference type="NCBI Taxonomy" id="2530391"/>
    <lineage>
        <taxon>Bacteria</taxon>
        <taxon>Pseudomonadati</taxon>
        <taxon>Bacteroidota</taxon>
        <taxon>Bacteroidia</taxon>
        <taxon>Bacteroidales</taxon>
        <taxon>Muribaculaceae</taxon>
        <taxon>Duncaniella</taxon>
    </lineage>
</organism>
<dbReference type="GO" id="GO:0036218">
    <property type="term" value="F:dTTP diphosphatase activity"/>
    <property type="evidence" value="ECO:0007669"/>
    <property type="project" value="RHEA"/>
</dbReference>
<evidence type="ECO:0000256" key="4">
    <source>
        <dbReference type="HAMAP-Rule" id="MF_00528"/>
    </source>
</evidence>
<comment type="catalytic activity">
    <reaction evidence="4">
        <text>UTP + H2O = UMP + diphosphate + H(+)</text>
        <dbReference type="Rhea" id="RHEA:29395"/>
        <dbReference type="ChEBI" id="CHEBI:15377"/>
        <dbReference type="ChEBI" id="CHEBI:15378"/>
        <dbReference type="ChEBI" id="CHEBI:33019"/>
        <dbReference type="ChEBI" id="CHEBI:46398"/>
        <dbReference type="ChEBI" id="CHEBI:57865"/>
        <dbReference type="EC" id="3.6.1.9"/>
    </reaction>
</comment>
<dbReference type="CDD" id="cd00555">
    <property type="entry name" value="Maf"/>
    <property type="match status" value="1"/>
</dbReference>
<sequence length="196" mass="21383">MNSPLNNLTAYRVVLGSGSPRRRELLGLLDIDFTVDTSHPVDEIVPDGMSPEMVPEYLSQLKADAFTLLPGDDRLVITADTVVILDGEVLGKPHGEEDAMGMLRKLSGNIQTVVTGVTVRTAERSMSLSATSTVEFATLADEEIGYYINRYRPFDKAGAYGIQEWIGAAAIKGISGSFYNVMGLPVHRLYEALKLF</sequence>
<dbReference type="InterPro" id="IPR029001">
    <property type="entry name" value="ITPase-like_fam"/>
</dbReference>
<evidence type="ECO:0000256" key="1">
    <source>
        <dbReference type="ARBA" id="ARBA00001968"/>
    </source>
</evidence>
<accession>A0A4Z0V346</accession>
<dbReference type="Pfam" id="PF02545">
    <property type="entry name" value="Maf"/>
    <property type="match status" value="1"/>
</dbReference>
<feature type="site" description="Important for substrate specificity" evidence="4">
    <location>
        <position position="21"/>
    </location>
</feature>
<protein>
    <recommendedName>
        <fullName evidence="4">dTTP/UTP pyrophosphatase</fullName>
        <shortName evidence="4">dTTPase/UTPase</shortName>
        <ecNumber evidence="4">3.6.1.9</ecNumber>
    </recommendedName>
    <alternativeName>
        <fullName evidence="4">Nucleoside triphosphate pyrophosphatase</fullName>
    </alternativeName>
    <alternativeName>
        <fullName evidence="4">Nucleotide pyrophosphatase</fullName>
        <shortName evidence="4">Nucleotide PPase</shortName>
    </alternativeName>
</protein>
<gene>
    <name evidence="5" type="primary">maf</name>
    <name evidence="5" type="ORF">EZ315_10470</name>
</gene>
<dbReference type="GeneID" id="82150210"/>
<proteinExistence type="inferred from homology"/>
<comment type="function">
    <text evidence="4">Nucleoside triphosphate pyrophosphatase that hydrolyzes dTTP and UTP. May have a dual role in cell division arrest and in preventing the incorporation of modified nucleotides into cellular nucleic acids.</text>
</comment>
<comment type="cofactor">
    <cofactor evidence="1 4">
        <name>a divalent metal cation</name>
        <dbReference type="ChEBI" id="CHEBI:60240"/>
    </cofactor>
</comment>
<dbReference type="NCBIfam" id="TIGR00172">
    <property type="entry name" value="maf"/>
    <property type="match status" value="1"/>
</dbReference>
<dbReference type="GO" id="GO:0009117">
    <property type="term" value="P:nucleotide metabolic process"/>
    <property type="evidence" value="ECO:0007669"/>
    <property type="project" value="UniProtKB-KW"/>
</dbReference>
<comment type="similarity">
    <text evidence="4">Belongs to the Maf family. YhdE subfamily.</text>
</comment>
<keyword evidence="4" id="KW-0963">Cytoplasm</keyword>
<dbReference type="PANTHER" id="PTHR43213">
    <property type="entry name" value="BIFUNCTIONAL DTTP/UTP PYROPHOSPHATASE/METHYLTRANSFERASE PROTEIN-RELATED"/>
    <property type="match status" value="1"/>
</dbReference>
<dbReference type="PANTHER" id="PTHR43213:SF5">
    <property type="entry name" value="BIFUNCTIONAL DTTP_UTP PYROPHOSPHATASE_METHYLTRANSFERASE PROTEIN-RELATED"/>
    <property type="match status" value="1"/>
</dbReference>
<dbReference type="GO" id="GO:0036221">
    <property type="term" value="F:UTP diphosphatase activity"/>
    <property type="evidence" value="ECO:0007669"/>
    <property type="project" value="RHEA"/>
</dbReference>
<comment type="caution">
    <text evidence="5">The sequence shown here is derived from an EMBL/GenBank/DDBJ whole genome shotgun (WGS) entry which is preliminary data.</text>
</comment>